<protein>
    <submittedName>
        <fullName evidence="1">Putative queuosine tRNA-ribosyltransferase</fullName>
    </submittedName>
</protein>
<dbReference type="EMBL" id="MT142627">
    <property type="protein sequence ID" value="QJA86284.1"/>
    <property type="molecule type" value="Genomic_DNA"/>
</dbReference>
<proteinExistence type="predicted"/>
<organism evidence="1">
    <name type="scientific">viral metagenome</name>
    <dbReference type="NCBI Taxonomy" id="1070528"/>
    <lineage>
        <taxon>unclassified sequences</taxon>
        <taxon>metagenomes</taxon>
        <taxon>organismal metagenomes</taxon>
    </lineage>
</organism>
<gene>
    <name evidence="1" type="ORF">MM415A00428_0043</name>
    <name evidence="2" type="ORF">MM415B02099_0007</name>
</gene>
<dbReference type="AlphaFoldDB" id="A0A6M3KLQ0"/>
<evidence type="ECO:0000313" key="1">
    <source>
        <dbReference type="EMBL" id="QJA82325.1"/>
    </source>
</evidence>
<name>A0A6M3KLQ0_9ZZZZ</name>
<evidence type="ECO:0000313" key="2">
    <source>
        <dbReference type="EMBL" id="QJA86284.1"/>
    </source>
</evidence>
<dbReference type="EMBL" id="MT142484">
    <property type="protein sequence ID" value="QJA82325.1"/>
    <property type="molecule type" value="Genomic_DNA"/>
</dbReference>
<sequence>MKSKIITYIDSGAWSAYTQKQTIDIDAYIEYLQENAKYIDYYFNLDVIGDPVASLKNFLYMKRKGMDPIPVYHALEEKTSPLKFLYHYMDHTDYIAIGAIAKMNMSRRIQLLDITWADHLTYDDGMPKVKVHGLGMTSHLLMLRYPFYSVDSTSWVMYGRYGGILVPPYDSKQQIYRYDKNVQKVFISQRSPSKMMDMKHFDTYHDEEQLNILRYIEQKGYKIGSSVYSKKKKKEIVREEGLSNNHILRDSFNRMYYIEFAKTVPEWPWSFKSRPGTIFNVEDDFYEILFSR</sequence>
<reference evidence="1" key="1">
    <citation type="submission" date="2020-03" db="EMBL/GenBank/DDBJ databases">
        <title>The deep terrestrial virosphere.</title>
        <authorList>
            <person name="Holmfeldt K."/>
            <person name="Nilsson E."/>
            <person name="Simone D."/>
            <person name="Lopez-Fernandez M."/>
            <person name="Wu X."/>
            <person name="de Brujin I."/>
            <person name="Lundin D."/>
            <person name="Andersson A."/>
            <person name="Bertilsson S."/>
            <person name="Dopson M."/>
        </authorList>
    </citation>
    <scope>NUCLEOTIDE SEQUENCE</scope>
    <source>
        <strain evidence="1">MM415A00428</strain>
        <strain evidence="2">MM415B02099</strain>
    </source>
</reference>
<keyword evidence="1" id="KW-0808">Transferase</keyword>
<dbReference type="GO" id="GO:0016740">
    <property type="term" value="F:transferase activity"/>
    <property type="evidence" value="ECO:0007669"/>
    <property type="project" value="UniProtKB-KW"/>
</dbReference>
<accession>A0A6M3KLQ0</accession>